<dbReference type="Proteomes" id="UP000694620">
    <property type="component" value="Chromosome 16"/>
</dbReference>
<accession>A0A8C4T7L5</accession>
<evidence type="ECO:0000313" key="12">
    <source>
        <dbReference type="Proteomes" id="UP000694620"/>
    </source>
</evidence>
<keyword evidence="5" id="KW-0256">Endoplasmic reticulum</keyword>
<dbReference type="SMART" id="SM01190">
    <property type="entry name" value="EMP24_GP25L"/>
    <property type="match status" value="1"/>
</dbReference>
<evidence type="ECO:0000259" key="10">
    <source>
        <dbReference type="PROSITE" id="PS50866"/>
    </source>
</evidence>
<dbReference type="GO" id="GO:0005789">
    <property type="term" value="C:endoplasmic reticulum membrane"/>
    <property type="evidence" value="ECO:0007669"/>
    <property type="project" value="UniProtKB-SubCell"/>
</dbReference>
<evidence type="ECO:0000256" key="8">
    <source>
        <dbReference type="RuleBase" id="RU003827"/>
    </source>
</evidence>
<keyword evidence="6 9" id="KW-1133">Transmembrane helix</keyword>
<evidence type="ECO:0000256" key="6">
    <source>
        <dbReference type="ARBA" id="ARBA00022989"/>
    </source>
</evidence>
<evidence type="ECO:0000256" key="9">
    <source>
        <dbReference type="SAM" id="Phobius"/>
    </source>
</evidence>
<protein>
    <submittedName>
        <fullName evidence="11">Transmembrane p24 trafficking protein 10</fullName>
    </submittedName>
</protein>
<evidence type="ECO:0000256" key="7">
    <source>
        <dbReference type="ARBA" id="ARBA00023136"/>
    </source>
</evidence>
<proteinExistence type="inferred from homology"/>
<keyword evidence="3 8" id="KW-0812">Transmembrane</keyword>
<evidence type="ECO:0000256" key="2">
    <source>
        <dbReference type="ARBA" id="ARBA00007104"/>
    </source>
</evidence>
<dbReference type="PROSITE" id="PS50866">
    <property type="entry name" value="GOLD"/>
    <property type="match status" value="1"/>
</dbReference>
<dbReference type="Pfam" id="PF01105">
    <property type="entry name" value="EMP24_GP25L"/>
    <property type="match status" value="1"/>
</dbReference>
<sequence>TNGLPSASGFSVAMSRLSVLLLGPFLIGSALSISFNLPVNSRKCLREEIHKDVLVTGEYEITEQPNTKTNLKITDSSGHILYTRDDASKGKFAFTTEDYDMFEVCFESKLPMGTGRVNDQLVILDMKHGVEAKNYEEIAKVEKLKPLEVELRRLEDLSESIVNDFAYMKKREEEMRDTNESTNTRVLYFSIFSMCCLIGLATWQVFYLRRFFKAKKLIE</sequence>
<dbReference type="Ensembl" id="ENSECRT00000027318.1">
    <property type="protein sequence ID" value="ENSECRP00000026759.1"/>
    <property type="gene ID" value="ENSECRG00000018057.1"/>
</dbReference>
<dbReference type="InterPro" id="IPR015720">
    <property type="entry name" value="Emp24-like"/>
</dbReference>
<evidence type="ECO:0000256" key="1">
    <source>
        <dbReference type="ARBA" id="ARBA00004115"/>
    </source>
</evidence>
<evidence type="ECO:0000313" key="11">
    <source>
        <dbReference type="Ensembl" id="ENSECRP00000026759.1"/>
    </source>
</evidence>
<keyword evidence="4" id="KW-0732">Signal</keyword>
<keyword evidence="12" id="KW-1185">Reference proteome</keyword>
<organism evidence="11 12">
    <name type="scientific">Erpetoichthys calabaricus</name>
    <name type="common">Rope fish</name>
    <name type="synonym">Calamoichthys calabaricus</name>
    <dbReference type="NCBI Taxonomy" id="27687"/>
    <lineage>
        <taxon>Eukaryota</taxon>
        <taxon>Metazoa</taxon>
        <taxon>Chordata</taxon>
        <taxon>Craniata</taxon>
        <taxon>Vertebrata</taxon>
        <taxon>Euteleostomi</taxon>
        <taxon>Actinopterygii</taxon>
        <taxon>Polypteriformes</taxon>
        <taxon>Polypteridae</taxon>
        <taxon>Erpetoichthys</taxon>
    </lineage>
</organism>
<comment type="subcellular location">
    <subcellularLocation>
        <location evidence="1">Endoplasmic reticulum membrane</location>
        <topology evidence="1">Single-pass type I membrane protein</topology>
    </subcellularLocation>
    <subcellularLocation>
        <location evidence="8">Membrane</location>
        <topology evidence="8">Single-pass type I membrane protein</topology>
    </subcellularLocation>
</comment>
<feature type="transmembrane region" description="Helical" evidence="9">
    <location>
        <begin position="186"/>
        <end position="208"/>
    </location>
</feature>
<evidence type="ECO:0000256" key="4">
    <source>
        <dbReference type="ARBA" id="ARBA00022729"/>
    </source>
</evidence>
<gene>
    <name evidence="11" type="primary">TMED10</name>
    <name evidence="11" type="synonym">tmed10</name>
</gene>
<name>A0A8C4T7L5_ERPCA</name>
<reference evidence="11" key="2">
    <citation type="submission" date="2025-08" db="UniProtKB">
        <authorList>
            <consortium name="Ensembl"/>
        </authorList>
    </citation>
    <scope>IDENTIFICATION</scope>
</reference>
<reference evidence="11" key="3">
    <citation type="submission" date="2025-09" db="UniProtKB">
        <authorList>
            <consortium name="Ensembl"/>
        </authorList>
    </citation>
    <scope>IDENTIFICATION</scope>
</reference>
<dbReference type="PANTHER" id="PTHR22811">
    <property type="entry name" value="TRANSMEMBRANE EMP24 DOMAIN-CONTAINING PROTEIN"/>
    <property type="match status" value="1"/>
</dbReference>
<dbReference type="InterPro" id="IPR009038">
    <property type="entry name" value="GOLD_dom"/>
</dbReference>
<comment type="similarity">
    <text evidence="2 8">Belongs to the EMP24/GP25L family.</text>
</comment>
<reference evidence="11" key="1">
    <citation type="submission" date="2021-06" db="EMBL/GenBank/DDBJ databases">
        <authorList>
            <consortium name="Wellcome Sanger Institute Data Sharing"/>
        </authorList>
    </citation>
    <scope>NUCLEOTIDE SEQUENCE [LARGE SCALE GENOMIC DNA]</scope>
</reference>
<keyword evidence="7 9" id="KW-0472">Membrane</keyword>
<evidence type="ECO:0000256" key="5">
    <source>
        <dbReference type="ARBA" id="ARBA00022824"/>
    </source>
</evidence>
<dbReference type="AlphaFoldDB" id="A0A8C4T7L5"/>
<evidence type="ECO:0000256" key="3">
    <source>
        <dbReference type="ARBA" id="ARBA00022692"/>
    </source>
</evidence>
<dbReference type="GeneTree" id="ENSGT00550000074954"/>
<feature type="domain" description="GOLD" evidence="10">
    <location>
        <begin position="42"/>
        <end position="193"/>
    </location>
</feature>